<accession>A0A4Y2F165</accession>
<organism evidence="2 3">
    <name type="scientific">Araneus ventricosus</name>
    <name type="common">Orbweaver spider</name>
    <name type="synonym">Epeira ventricosa</name>
    <dbReference type="NCBI Taxonomy" id="182803"/>
    <lineage>
        <taxon>Eukaryota</taxon>
        <taxon>Metazoa</taxon>
        <taxon>Ecdysozoa</taxon>
        <taxon>Arthropoda</taxon>
        <taxon>Chelicerata</taxon>
        <taxon>Arachnida</taxon>
        <taxon>Araneae</taxon>
        <taxon>Araneomorphae</taxon>
        <taxon>Entelegynae</taxon>
        <taxon>Araneoidea</taxon>
        <taxon>Araneidae</taxon>
        <taxon>Araneus</taxon>
    </lineage>
</organism>
<proteinExistence type="predicted"/>
<keyword evidence="3" id="KW-1185">Reference proteome</keyword>
<feature type="compositionally biased region" description="Basic and acidic residues" evidence="1">
    <location>
        <begin position="33"/>
        <end position="42"/>
    </location>
</feature>
<dbReference type="Proteomes" id="UP000499080">
    <property type="component" value="Unassembled WGS sequence"/>
</dbReference>
<feature type="region of interest" description="Disordered" evidence="1">
    <location>
        <begin position="1"/>
        <end position="42"/>
    </location>
</feature>
<evidence type="ECO:0000313" key="3">
    <source>
        <dbReference type="Proteomes" id="UP000499080"/>
    </source>
</evidence>
<name>A0A4Y2F165_ARAVE</name>
<gene>
    <name evidence="2" type="ORF">AVEN_252994_1</name>
</gene>
<feature type="non-terminal residue" evidence="2">
    <location>
        <position position="42"/>
    </location>
</feature>
<evidence type="ECO:0000256" key="1">
    <source>
        <dbReference type="SAM" id="MobiDB-lite"/>
    </source>
</evidence>
<dbReference type="AlphaFoldDB" id="A0A4Y2F165"/>
<protein>
    <submittedName>
        <fullName evidence="2">Uncharacterized protein</fullName>
    </submittedName>
</protein>
<dbReference type="EMBL" id="BGPR01000755">
    <property type="protein sequence ID" value="GBM34268.1"/>
    <property type="molecule type" value="Genomic_DNA"/>
</dbReference>
<evidence type="ECO:0000313" key="2">
    <source>
        <dbReference type="EMBL" id="GBM34268.1"/>
    </source>
</evidence>
<sequence>MKCHLRLRHKNDSESHNTMGSEIPSHEQRKRSKEMTRHEIAT</sequence>
<reference evidence="2 3" key="1">
    <citation type="journal article" date="2019" name="Sci. Rep.">
        <title>Orb-weaving spider Araneus ventricosus genome elucidates the spidroin gene catalogue.</title>
        <authorList>
            <person name="Kono N."/>
            <person name="Nakamura H."/>
            <person name="Ohtoshi R."/>
            <person name="Moran D.A.P."/>
            <person name="Shinohara A."/>
            <person name="Yoshida Y."/>
            <person name="Fujiwara M."/>
            <person name="Mori M."/>
            <person name="Tomita M."/>
            <person name="Arakawa K."/>
        </authorList>
    </citation>
    <scope>NUCLEOTIDE SEQUENCE [LARGE SCALE GENOMIC DNA]</scope>
</reference>
<comment type="caution">
    <text evidence="2">The sequence shown here is derived from an EMBL/GenBank/DDBJ whole genome shotgun (WGS) entry which is preliminary data.</text>
</comment>